<dbReference type="SUPFAM" id="SSF160897">
    <property type="entry name" value="Taf5 N-terminal domain-like"/>
    <property type="match status" value="1"/>
</dbReference>
<dbReference type="VEuPathDB" id="PiroplasmaDB:TA07725"/>
<protein>
    <submittedName>
        <fullName evidence="1">Uncharacterized protein</fullName>
    </submittedName>
</protein>
<dbReference type="RefSeq" id="XP_952770.1">
    <property type="nucleotide sequence ID" value="XM_947677.1"/>
</dbReference>
<evidence type="ECO:0000313" key="1">
    <source>
        <dbReference type="EMBL" id="CAI76144.1"/>
    </source>
</evidence>
<dbReference type="InterPro" id="IPR037264">
    <property type="entry name" value="TFIID_NTD2_sf"/>
</dbReference>
<accession>Q4UAK7</accession>
<keyword evidence="4" id="KW-1185">Reference proteome</keyword>
<dbReference type="EMBL" id="UIVT01000004">
    <property type="protein sequence ID" value="SVP94045.1"/>
    <property type="molecule type" value="Genomic_DNA"/>
</dbReference>
<dbReference type="AlphaFoldDB" id="Q4UAK7"/>
<proteinExistence type="predicted"/>
<reference evidence="1 4" key="1">
    <citation type="journal article" date="2005" name="Science">
        <title>Genome of the host-cell transforming parasite Theileria annulata compared with T. parva.</title>
        <authorList>
            <person name="Pain A."/>
            <person name="Renauld H."/>
            <person name="Berriman M."/>
            <person name="Murphy L."/>
            <person name="Yeats C.A."/>
            <person name="Weir W."/>
            <person name="Kerhornou A."/>
            <person name="Aslett M."/>
            <person name="Bishop R."/>
            <person name="Bouchier C."/>
            <person name="Cochet M."/>
            <person name="Coulson R.M.R."/>
            <person name="Cronin A."/>
            <person name="de Villiers E.P."/>
            <person name="Fraser A."/>
            <person name="Fosker N."/>
            <person name="Gardner M."/>
            <person name="Goble A."/>
            <person name="Griffiths-Jones S."/>
            <person name="Harris D.E."/>
            <person name="Katzer F."/>
            <person name="Larke N."/>
            <person name="Lord A."/>
            <person name="Maser P."/>
            <person name="McKellar S."/>
            <person name="Mooney P."/>
            <person name="Morton F."/>
            <person name="Nene V."/>
            <person name="O'Neil S."/>
            <person name="Price C."/>
            <person name="Quail M.A."/>
            <person name="Rabbinowitsch E."/>
            <person name="Rawlings N.D."/>
            <person name="Rutter S."/>
            <person name="Saunders D."/>
            <person name="Seeger K."/>
            <person name="Shah T."/>
            <person name="Squares R."/>
            <person name="Squares S."/>
            <person name="Tivey A."/>
            <person name="Walker A.R."/>
            <person name="Woodward J."/>
            <person name="Dobbelaere D.A.E."/>
            <person name="Langsley G."/>
            <person name="Rajandream M.A."/>
            <person name="McKeever D."/>
            <person name="Shiels B."/>
            <person name="Tait A."/>
            <person name="Barrell B.G."/>
            <person name="Hall N."/>
        </authorList>
    </citation>
    <scope>NUCLEOTIDE SEQUENCE [LARGE SCALE GENOMIC DNA]</scope>
    <source>
        <strain evidence="4">Ankara</strain>
        <strain evidence="1">Ankara isolate clone C9</strain>
    </source>
</reference>
<dbReference type="InParanoid" id="Q4UAK7"/>
<organism evidence="1 4">
    <name type="scientific">Theileria annulata</name>
    <dbReference type="NCBI Taxonomy" id="5874"/>
    <lineage>
        <taxon>Eukaryota</taxon>
        <taxon>Sar</taxon>
        <taxon>Alveolata</taxon>
        <taxon>Apicomplexa</taxon>
        <taxon>Aconoidasida</taxon>
        <taxon>Piroplasmida</taxon>
        <taxon>Theileriidae</taxon>
        <taxon>Theileria</taxon>
    </lineage>
</organism>
<dbReference type="GeneID" id="3862584"/>
<dbReference type="EMBL" id="UIVS01000004">
    <property type="protein sequence ID" value="SVP94586.1"/>
    <property type="molecule type" value="Genomic_DNA"/>
</dbReference>
<dbReference type="EMBL" id="CR940353">
    <property type="protein sequence ID" value="CAI76144.1"/>
    <property type="molecule type" value="Genomic_DNA"/>
</dbReference>
<evidence type="ECO:0000313" key="4">
    <source>
        <dbReference type="Proteomes" id="UP000001950"/>
    </source>
</evidence>
<dbReference type="Proteomes" id="UP000001950">
    <property type="component" value="Chromosome 4"/>
</dbReference>
<reference evidence="2" key="2">
    <citation type="submission" date="2018-07" db="EMBL/GenBank/DDBJ databases">
        <authorList>
            <person name="Quirk P.G."/>
            <person name="Krulwich T.A."/>
        </authorList>
    </citation>
    <scope>NUCLEOTIDE SEQUENCE</scope>
    <source>
        <strain evidence="2">Anand</strain>
    </source>
</reference>
<dbReference type="STRING" id="5874.Q4UAK7"/>
<name>Q4UAK7_THEAN</name>
<gene>
    <name evidence="1" type="ORF">TA07725</name>
    <name evidence="2" type="ORF">TAT_000304500</name>
    <name evidence="3" type="ORF">TAV_000304600</name>
</gene>
<dbReference type="KEGG" id="tan:TA07725"/>
<sequence length="112" mass="13685">MNNNKDLNKLYENYVEDLRSYLNWSLSNLNKYKNELIDIGFVIYLELYSKLFKLSKSYGKNYIMEFKNVFNKKFENYIQKLLQYKFLDQLDELFLINIGYNKSNKYIIVITK</sequence>
<dbReference type="OrthoDB" id="10266330at2759"/>
<dbReference type="Gene3D" id="1.25.40.500">
    <property type="entry name" value="TFIID subunit TAF5, NTD2 domain"/>
    <property type="match status" value="1"/>
</dbReference>
<evidence type="ECO:0000313" key="3">
    <source>
        <dbReference type="EMBL" id="SVP94586.1"/>
    </source>
</evidence>
<evidence type="ECO:0000313" key="2">
    <source>
        <dbReference type="EMBL" id="SVP94045.1"/>
    </source>
</evidence>